<keyword evidence="7 9" id="KW-1133">Transmembrane helix</keyword>
<keyword evidence="6 11" id="KW-0067">ATP-binding</keyword>
<dbReference type="AlphaFoldDB" id="A0A2S2QS91"/>
<evidence type="ECO:0000256" key="1">
    <source>
        <dbReference type="ARBA" id="ARBA00004141"/>
    </source>
</evidence>
<organism evidence="11">
    <name type="scientific">Sipha flava</name>
    <name type="common">yellow sugarcane aphid</name>
    <dbReference type="NCBI Taxonomy" id="143950"/>
    <lineage>
        <taxon>Eukaryota</taxon>
        <taxon>Metazoa</taxon>
        <taxon>Ecdysozoa</taxon>
        <taxon>Arthropoda</taxon>
        <taxon>Hexapoda</taxon>
        <taxon>Insecta</taxon>
        <taxon>Pterygota</taxon>
        <taxon>Neoptera</taxon>
        <taxon>Paraneoptera</taxon>
        <taxon>Hemiptera</taxon>
        <taxon>Sternorrhyncha</taxon>
        <taxon>Aphidomorpha</taxon>
        <taxon>Aphidoidea</taxon>
        <taxon>Aphididae</taxon>
        <taxon>Sipha</taxon>
    </lineage>
</organism>
<dbReference type="InterPro" id="IPR013525">
    <property type="entry name" value="ABC2_TM"/>
</dbReference>
<dbReference type="PROSITE" id="PS00211">
    <property type="entry name" value="ABC_TRANSPORTER_1"/>
    <property type="match status" value="1"/>
</dbReference>
<sequence length="619" mass="70049">MDIQFEDLTYEAKSPFWRTKVPPKTILKSVNGRFAAGELSCIMGPSGAGKSSLLNALSGYNYKGVSGTLKINSQIRDEKLFRKLSCYIMQEDKIQPMLTLNEVMMFAAELKLSNSTLTKEKQIIVTEIQNVLGLSGSKHTRTEFLSGGQKKRLSIALELINNPPIIFLDEPTSGLDNVSSTYCLQLLRGLAHQGRTIVCTIHQPSATMFQLFDHVYVLSQGYCVYQGTTNQLVPFLSTVGLHCPLTYNPADYIIEATDGEDQNNIAKLTAATMNGKLSLYNALKDFTKCPVAEETTNGELLLPELNGNLITSKLLPVPSINYTEVENKAVEKYGNTWCVDFPTSGWSQFCTLWKRMILQMYRNKIGLNIQFYHHLICGLAVGIVFYNKANDGSQFFNHMKFCMGNILFHTFTQSMVQVLAFPAEVKLLKQEYFNRWYSLRPYYLALQLSRVPSIIFFSSIYTTFVYFMSGLPHEPLRFLLFSIICLLVCFAAEGMGLFVGSIFNVTNGSAVGPMMIAPFLGLAIYGFDFAHQVPWLMEIIMQTSFLRCGVMGLVITVFGLNRKPLECDTGYCHFRDPNIIIYYLNVDRKHPYFEIIKLVIPLLLFRFLTYYALRKRLNG</sequence>
<dbReference type="SMART" id="SM00382">
    <property type="entry name" value="AAA"/>
    <property type="match status" value="1"/>
</dbReference>
<comment type="subcellular location">
    <subcellularLocation>
        <location evidence="1">Membrane</location>
        <topology evidence="1">Multi-pass membrane protein</topology>
    </subcellularLocation>
</comment>
<feature type="transmembrane region" description="Helical" evidence="9">
    <location>
        <begin position="479"/>
        <end position="503"/>
    </location>
</feature>
<dbReference type="RefSeq" id="XP_025412973.1">
    <property type="nucleotide sequence ID" value="XM_025557188.1"/>
</dbReference>
<dbReference type="PANTHER" id="PTHR48041">
    <property type="entry name" value="ABC TRANSPORTER G FAMILY MEMBER 28"/>
    <property type="match status" value="1"/>
</dbReference>
<protein>
    <submittedName>
        <fullName evidence="11 13">ATP-binding cassette sub-family G member 4</fullName>
    </submittedName>
</protein>
<feature type="transmembrane region" description="Helical" evidence="9">
    <location>
        <begin position="595"/>
        <end position="613"/>
    </location>
</feature>
<keyword evidence="12" id="KW-1185">Reference proteome</keyword>
<evidence type="ECO:0000313" key="12">
    <source>
        <dbReference type="Proteomes" id="UP000694846"/>
    </source>
</evidence>
<evidence type="ECO:0000313" key="11">
    <source>
        <dbReference type="EMBL" id="MBY80533.1"/>
    </source>
</evidence>
<evidence type="ECO:0000256" key="8">
    <source>
        <dbReference type="ARBA" id="ARBA00023136"/>
    </source>
</evidence>
<feature type="transmembrane region" description="Helical" evidence="9">
    <location>
        <begin position="442"/>
        <end position="467"/>
    </location>
</feature>
<dbReference type="EMBL" id="GGMS01011330">
    <property type="protein sequence ID" value="MBY80533.1"/>
    <property type="molecule type" value="Transcribed_RNA"/>
</dbReference>
<dbReference type="InterPro" id="IPR003593">
    <property type="entry name" value="AAA+_ATPase"/>
</dbReference>
<name>A0A2S2QS91_9HEMI</name>
<dbReference type="GO" id="GO:0016887">
    <property type="term" value="F:ATP hydrolysis activity"/>
    <property type="evidence" value="ECO:0007669"/>
    <property type="project" value="InterPro"/>
</dbReference>
<dbReference type="InterPro" id="IPR043926">
    <property type="entry name" value="ABCG_dom"/>
</dbReference>
<evidence type="ECO:0000256" key="2">
    <source>
        <dbReference type="ARBA" id="ARBA00005814"/>
    </source>
</evidence>
<keyword evidence="8 9" id="KW-0472">Membrane</keyword>
<dbReference type="PROSITE" id="PS50893">
    <property type="entry name" value="ABC_TRANSPORTER_2"/>
    <property type="match status" value="1"/>
</dbReference>
<comment type="similarity">
    <text evidence="2">Belongs to the ABC transporter superfamily. ABCG family. Eye pigment precursor importer (TC 3.A.1.204) subfamily.</text>
</comment>
<evidence type="ECO:0000256" key="9">
    <source>
        <dbReference type="SAM" id="Phobius"/>
    </source>
</evidence>
<dbReference type="OrthoDB" id="66620at2759"/>
<dbReference type="Pfam" id="PF00005">
    <property type="entry name" value="ABC_tran"/>
    <property type="match status" value="1"/>
</dbReference>
<evidence type="ECO:0000256" key="7">
    <source>
        <dbReference type="ARBA" id="ARBA00022989"/>
    </source>
</evidence>
<dbReference type="GO" id="GO:0005886">
    <property type="term" value="C:plasma membrane"/>
    <property type="evidence" value="ECO:0007669"/>
    <property type="project" value="TreeGrafter"/>
</dbReference>
<dbReference type="Proteomes" id="UP000694846">
    <property type="component" value="Unplaced"/>
</dbReference>
<reference evidence="13" key="2">
    <citation type="submission" date="2025-04" db="UniProtKB">
        <authorList>
            <consortium name="RefSeq"/>
        </authorList>
    </citation>
    <scope>IDENTIFICATION</scope>
    <source>
        <tissue evidence="13">Whole body</tissue>
    </source>
</reference>
<dbReference type="Pfam" id="PF01061">
    <property type="entry name" value="ABC2_membrane"/>
    <property type="match status" value="1"/>
</dbReference>
<dbReference type="CDD" id="cd03213">
    <property type="entry name" value="ABCG_EPDR"/>
    <property type="match status" value="1"/>
</dbReference>
<evidence type="ECO:0000259" key="10">
    <source>
        <dbReference type="PROSITE" id="PS50893"/>
    </source>
</evidence>
<dbReference type="GO" id="GO:0140359">
    <property type="term" value="F:ABC-type transporter activity"/>
    <property type="evidence" value="ECO:0007669"/>
    <property type="project" value="InterPro"/>
</dbReference>
<dbReference type="InterPro" id="IPR050352">
    <property type="entry name" value="ABCG_transporters"/>
</dbReference>
<evidence type="ECO:0000313" key="13">
    <source>
        <dbReference type="RefSeq" id="XP_025412973.1"/>
    </source>
</evidence>
<dbReference type="InterPro" id="IPR017871">
    <property type="entry name" value="ABC_transporter-like_CS"/>
</dbReference>
<dbReference type="InterPro" id="IPR003439">
    <property type="entry name" value="ABC_transporter-like_ATP-bd"/>
</dbReference>
<dbReference type="Gene3D" id="3.40.50.300">
    <property type="entry name" value="P-loop containing nucleotide triphosphate hydrolases"/>
    <property type="match status" value="1"/>
</dbReference>
<evidence type="ECO:0000256" key="3">
    <source>
        <dbReference type="ARBA" id="ARBA00022448"/>
    </source>
</evidence>
<gene>
    <name evidence="11" type="primary">ABCG4_3</name>
    <name evidence="13" type="synonym">LOC112685339</name>
    <name evidence="11" type="ORF">g.93465</name>
</gene>
<feature type="transmembrane region" description="Helical" evidence="9">
    <location>
        <begin position="401"/>
        <end position="422"/>
    </location>
</feature>
<dbReference type="GO" id="GO:0005524">
    <property type="term" value="F:ATP binding"/>
    <property type="evidence" value="ECO:0007669"/>
    <property type="project" value="UniProtKB-KW"/>
</dbReference>
<feature type="transmembrane region" description="Helical" evidence="9">
    <location>
        <begin position="509"/>
        <end position="527"/>
    </location>
</feature>
<reference evidence="11" key="1">
    <citation type="submission" date="2018-04" db="EMBL/GenBank/DDBJ databases">
        <title>Transcriptome assembly of Sipha flava.</title>
        <authorList>
            <person name="Scully E.D."/>
            <person name="Geib S.M."/>
            <person name="Palmer N.A."/>
            <person name="Koch K."/>
            <person name="Bradshaw J."/>
            <person name="Heng-Moss T."/>
            <person name="Sarath G."/>
        </authorList>
    </citation>
    <scope>NUCLEOTIDE SEQUENCE</scope>
</reference>
<feature type="transmembrane region" description="Helical" evidence="9">
    <location>
        <begin position="539"/>
        <end position="560"/>
    </location>
</feature>
<dbReference type="SUPFAM" id="SSF52540">
    <property type="entry name" value="P-loop containing nucleoside triphosphate hydrolases"/>
    <property type="match status" value="1"/>
</dbReference>
<accession>A0A2S2QS91</accession>
<evidence type="ECO:0000256" key="4">
    <source>
        <dbReference type="ARBA" id="ARBA00022692"/>
    </source>
</evidence>
<feature type="domain" description="ABC transporter" evidence="10">
    <location>
        <begin position="3"/>
        <end position="245"/>
    </location>
</feature>
<dbReference type="PANTHER" id="PTHR48041:SF105">
    <property type="entry name" value="FI02074P"/>
    <property type="match status" value="1"/>
</dbReference>
<keyword evidence="3" id="KW-0813">Transport</keyword>
<keyword evidence="4 9" id="KW-0812">Transmembrane</keyword>
<dbReference type="Pfam" id="PF19055">
    <property type="entry name" value="ABC2_membrane_7"/>
    <property type="match status" value="1"/>
</dbReference>
<proteinExistence type="inferred from homology"/>
<evidence type="ECO:0000256" key="5">
    <source>
        <dbReference type="ARBA" id="ARBA00022741"/>
    </source>
</evidence>
<dbReference type="InterPro" id="IPR027417">
    <property type="entry name" value="P-loop_NTPase"/>
</dbReference>
<feature type="transmembrane region" description="Helical" evidence="9">
    <location>
        <begin position="371"/>
        <end position="389"/>
    </location>
</feature>
<evidence type="ECO:0000256" key="6">
    <source>
        <dbReference type="ARBA" id="ARBA00022840"/>
    </source>
</evidence>
<keyword evidence="5" id="KW-0547">Nucleotide-binding</keyword>
<dbReference type="FunFam" id="3.40.50.300:FF:001077">
    <property type="entry name" value="Uncharacterized protein, isoform A"/>
    <property type="match status" value="1"/>
</dbReference>